<evidence type="ECO:0000256" key="9">
    <source>
        <dbReference type="SAM" id="Phobius"/>
    </source>
</evidence>
<dbReference type="Pfam" id="PF03116">
    <property type="entry name" value="NQR2_RnfD_RnfE"/>
    <property type="match status" value="1"/>
</dbReference>
<dbReference type="RefSeq" id="WP_097146413.1">
    <property type="nucleotide sequence ID" value="NZ_OBEA01000005.1"/>
</dbReference>
<dbReference type="EMBL" id="PGTD01000015">
    <property type="protein sequence ID" value="PJE29896.1"/>
    <property type="molecule type" value="Genomic_DNA"/>
</dbReference>
<evidence type="ECO:0000256" key="6">
    <source>
        <dbReference type="ARBA" id="ARBA00022967"/>
    </source>
</evidence>
<evidence type="ECO:0000256" key="7">
    <source>
        <dbReference type="ARBA" id="ARBA00022989"/>
    </source>
</evidence>
<dbReference type="OrthoDB" id="9776359at2"/>
<evidence type="ECO:0000313" key="10">
    <source>
        <dbReference type="EMBL" id="PJE29896.1"/>
    </source>
</evidence>
<proteinExistence type="predicted"/>
<feature type="transmembrane region" description="Helical" evidence="9">
    <location>
        <begin position="231"/>
        <end position="254"/>
    </location>
</feature>
<dbReference type="PANTHER" id="PTHR30578">
    <property type="entry name" value="ELECTRON TRANSPORT COMPLEX PROTEIN RNFD"/>
    <property type="match status" value="1"/>
</dbReference>
<name>A0A285J3N3_9RHOB</name>
<keyword evidence="8 9" id="KW-0472">Membrane</keyword>
<keyword evidence="6" id="KW-1278">Translocase</keyword>
<evidence type="ECO:0000313" key="13">
    <source>
        <dbReference type="Proteomes" id="UP000231702"/>
    </source>
</evidence>
<accession>A0A285J3N3</accession>
<keyword evidence="1" id="KW-0813">Transport</keyword>
<dbReference type="AlphaFoldDB" id="A0A285J3N3"/>
<dbReference type="GO" id="GO:0005886">
    <property type="term" value="C:plasma membrane"/>
    <property type="evidence" value="ECO:0007669"/>
    <property type="project" value="TreeGrafter"/>
</dbReference>
<reference evidence="11 12" key="1">
    <citation type="submission" date="2017-09" db="EMBL/GenBank/DDBJ databases">
        <authorList>
            <person name="Ehlers B."/>
            <person name="Leendertz F.H."/>
        </authorList>
    </citation>
    <scope>NUCLEOTIDE SEQUENCE [LARGE SCALE GENOMIC DNA]</scope>
    <source>
        <strain evidence="11 12">CGMCC 1.12662</strain>
    </source>
</reference>
<evidence type="ECO:0000256" key="8">
    <source>
        <dbReference type="ARBA" id="ARBA00023136"/>
    </source>
</evidence>
<evidence type="ECO:0000256" key="1">
    <source>
        <dbReference type="ARBA" id="ARBA00022448"/>
    </source>
</evidence>
<dbReference type="InterPro" id="IPR004338">
    <property type="entry name" value="NqrB/RnfD"/>
</dbReference>
<feature type="transmembrane region" description="Helical" evidence="9">
    <location>
        <begin position="129"/>
        <end position="147"/>
    </location>
</feature>
<evidence type="ECO:0000256" key="4">
    <source>
        <dbReference type="ARBA" id="ARBA00022643"/>
    </source>
</evidence>
<sequence length="263" mass="27528">MIRGLWDRETVALLLLICLMPLALVWLWFGGPEAWTRLALALVISGAWHLVFMLARAQPPSFAGAITALAVAMLAPEELGLARLILGISFGSVMAELVFGGWGRNVINPATATLAFLGFGFPAAPWPELVLPLAWAAIPAAVLGVTLGLMPGRVIGGALLAALVSWGVGQGTWPAGLAPVLPMAFIVLVLLVCDPVTSASTLPGRWLYGLLYGGLVVLFATGWQGAAPAQIAVSAALFASLAAPMLDEAAISLWRARRRKHLG</sequence>
<keyword evidence="13" id="KW-1185">Reference proteome</keyword>
<organism evidence="11 12">
    <name type="scientific">Pseudooceanicola antarcticus</name>
    <dbReference type="NCBI Taxonomy" id="1247613"/>
    <lineage>
        <taxon>Bacteria</taxon>
        <taxon>Pseudomonadati</taxon>
        <taxon>Pseudomonadota</taxon>
        <taxon>Alphaproteobacteria</taxon>
        <taxon>Rhodobacterales</taxon>
        <taxon>Paracoccaceae</taxon>
        <taxon>Pseudooceanicola</taxon>
    </lineage>
</organism>
<feature type="transmembrane region" description="Helical" evidence="9">
    <location>
        <begin position="59"/>
        <end position="75"/>
    </location>
</feature>
<keyword evidence="5 9" id="KW-0812">Transmembrane</keyword>
<keyword evidence="2" id="KW-0597">Phosphoprotein</keyword>
<evidence type="ECO:0000256" key="5">
    <source>
        <dbReference type="ARBA" id="ARBA00022692"/>
    </source>
</evidence>
<feature type="transmembrane region" description="Helical" evidence="9">
    <location>
        <begin position="205"/>
        <end position="225"/>
    </location>
</feature>
<gene>
    <name evidence="10" type="ORF">CVM39_08340</name>
    <name evidence="11" type="ORF">SAMN06297129_2691</name>
</gene>
<feature type="transmembrane region" description="Helical" evidence="9">
    <location>
        <begin position="35"/>
        <end position="52"/>
    </location>
</feature>
<reference evidence="10 13" key="2">
    <citation type="journal article" date="2018" name="Int. J. Syst. Evol. Microbiol.">
        <title>Pseudooceanicola lipolyticus sp. nov., a marine alphaproteobacterium, reclassification of Oceanicola flagellatus as Pseudooceanicola flagellatus comb. nov. and emended description of the genus Pseudooceanicola.</title>
        <authorList>
            <person name="Huang M.-M."/>
            <person name="Guo L.-L."/>
            <person name="Wu Y.-H."/>
            <person name="Lai Q.-L."/>
            <person name="Shao Z.-Z."/>
            <person name="Wang C.-S."/>
            <person name="Wu M."/>
            <person name="Xu X.-W."/>
        </authorList>
    </citation>
    <scope>NUCLEOTIDE SEQUENCE [LARGE SCALE GENOMIC DNA]</scope>
    <source>
        <strain evidence="10 13">Ar-45</strain>
    </source>
</reference>
<keyword evidence="11" id="KW-0830">Ubiquinone</keyword>
<keyword evidence="3" id="KW-0285">Flavoprotein</keyword>
<feature type="transmembrane region" description="Helical" evidence="9">
    <location>
        <begin position="12"/>
        <end position="29"/>
    </location>
</feature>
<feature type="transmembrane region" description="Helical" evidence="9">
    <location>
        <begin position="175"/>
        <end position="193"/>
    </location>
</feature>
<protein>
    <submittedName>
        <fullName evidence="10">NADH-quinone reductase</fullName>
    </submittedName>
    <submittedName>
        <fullName evidence="11">Na+-transporting NADH:ubiquinone oxidoreductase subunit B</fullName>
    </submittedName>
</protein>
<keyword evidence="7 9" id="KW-1133">Transmembrane helix</keyword>
<evidence type="ECO:0000256" key="3">
    <source>
        <dbReference type="ARBA" id="ARBA00022630"/>
    </source>
</evidence>
<feature type="transmembrane region" description="Helical" evidence="9">
    <location>
        <begin position="106"/>
        <end position="123"/>
    </location>
</feature>
<dbReference type="Proteomes" id="UP000231702">
    <property type="component" value="Unassembled WGS sequence"/>
</dbReference>
<dbReference type="PANTHER" id="PTHR30578:SF1">
    <property type="entry name" value="NA(+)-TRANSLOCATING NADH-QUINONE REDUCTASE SUBUNIT B"/>
    <property type="match status" value="1"/>
</dbReference>
<keyword evidence="4" id="KW-0288">FMN</keyword>
<evidence type="ECO:0000313" key="12">
    <source>
        <dbReference type="Proteomes" id="UP000231655"/>
    </source>
</evidence>
<dbReference type="EMBL" id="OBEA01000005">
    <property type="protein sequence ID" value="SNY53976.1"/>
    <property type="molecule type" value="Genomic_DNA"/>
</dbReference>
<dbReference type="Proteomes" id="UP000231655">
    <property type="component" value="Unassembled WGS sequence"/>
</dbReference>
<evidence type="ECO:0000256" key="2">
    <source>
        <dbReference type="ARBA" id="ARBA00022553"/>
    </source>
</evidence>
<evidence type="ECO:0000313" key="11">
    <source>
        <dbReference type="EMBL" id="SNY53976.1"/>
    </source>
</evidence>
<dbReference type="GO" id="GO:0055085">
    <property type="term" value="P:transmembrane transport"/>
    <property type="evidence" value="ECO:0007669"/>
    <property type="project" value="InterPro"/>
</dbReference>